<comment type="caution">
    <text evidence="1">The sequence shown here is derived from an EMBL/GenBank/DDBJ whole genome shotgun (WGS) entry which is preliminary data.</text>
</comment>
<keyword evidence="2" id="KW-1185">Reference proteome</keyword>
<protein>
    <submittedName>
        <fullName evidence="1">Uncharacterized protein</fullName>
    </submittedName>
</protein>
<proteinExistence type="predicted"/>
<evidence type="ECO:0000313" key="1">
    <source>
        <dbReference type="EMBL" id="KAK8502358.1"/>
    </source>
</evidence>
<dbReference type="EMBL" id="JBBPBM010000170">
    <property type="protein sequence ID" value="KAK8502358.1"/>
    <property type="molecule type" value="Genomic_DNA"/>
</dbReference>
<name>A0ABR2B6J2_9ROSI</name>
<accession>A0ABR2B6J2</accession>
<gene>
    <name evidence="1" type="ORF">V6N12_046144</name>
</gene>
<dbReference type="Proteomes" id="UP001472677">
    <property type="component" value="Unassembled WGS sequence"/>
</dbReference>
<organism evidence="1 2">
    <name type="scientific">Hibiscus sabdariffa</name>
    <name type="common">roselle</name>
    <dbReference type="NCBI Taxonomy" id="183260"/>
    <lineage>
        <taxon>Eukaryota</taxon>
        <taxon>Viridiplantae</taxon>
        <taxon>Streptophyta</taxon>
        <taxon>Embryophyta</taxon>
        <taxon>Tracheophyta</taxon>
        <taxon>Spermatophyta</taxon>
        <taxon>Magnoliopsida</taxon>
        <taxon>eudicotyledons</taxon>
        <taxon>Gunneridae</taxon>
        <taxon>Pentapetalae</taxon>
        <taxon>rosids</taxon>
        <taxon>malvids</taxon>
        <taxon>Malvales</taxon>
        <taxon>Malvaceae</taxon>
        <taxon>Malvoideae</taxon>
        <taxon>Hibiscus</taxon>
    </lineage>
</organism>
<reference evidence="1 2" key="1">
    <citation type="journal article" date="2024" name="G3 (Bethesda)">
        <title>Genome assembly of Hibiscus sabdariffa L. provides insights into metabolisms of medicinal natural products.</title>
        <authorList>
            <person name="Kim T."/>
        </authorList>
    </citation>
    <scope>NUCLEOTIDE SEQUENCE [LARGE SCALE GENOMIC DNA]</scope>
    <source>
        <strain evidence="1">TK-2024</strain>
        <tissue evidence="1">Old leaves</tissue>
    </source>
</reference>
<sequence length="70" mass="7730">MQCKHQVSLSGLVMQACHPSGGIKAMKHWVIPCNRILEARIRPAHSMLGVGPWDFSESYDLLALRVEGTA</sequence>
<dbReference type="PROSITE" id="PS51257">
    <property type="entry name" value="PROKAR_LIPOPROTEIN"/>
    <property type="match status" value="1"/>
</dbReference>
<evidence type="ECO:0000313" key="2">
    <source>
        <dbReference type="Proteomes" id="UP001472677"/>
    </source>
</evidence>